<sequence length="64" mass="7512">MDNKSKPNSYVDIFDQTPLQAAKFFNKACNLYPEMLPVPWLNVKTMVQLSFLRISNSINEYHLF</sequence>
<dbReference type="AlphaFoldDB" id="A0A358E3J0"/>
<reference evidence="1 2" key="1">
    <citation type="journal article" date="2018" name="Nat. Biotechnol.">
        <title>A standardized bacterial taxonomy based on genome phylogeny substantially revises the tree of life.</title>
        <authorList>
            <person name="Parks D.H."/>
            <person name="Chuvochina M."/>
            <person name="Waite D.W."/>
            <person name="Rinke C."/>
            <person name="Skarshewski A."/>
            <person name="Chaumeil P.A."/>
            <person name="Hugenholtz P."/>
        </authorList>
    </citation>
    <scope>NUCLEOTIDE SEQUENCE [LARGE SCALE GENOMIC DNA]</scope>
    <source>
        <strain evidence="1">UBA11621</strain>
    </source>
</reference>
<evidence type="ECO:0000313" key="2">
    <source>
        <dbReference type="Proteomes" id="UP000264779"/>
    </source>
</evidence>
<gene>
    <name evidence="1" type="ORF">DEB45_15835</name>
</gene>
<dbReference type="EMBL" id="DONK01000247">
    <property type="protein sequence ID" value="HBU52722.1"/>
    <property type="molecule type" value="Genomic_DNA"/>
</dbReference>
<dbReference type="Proteomes" id="UP000264779">
    <property type="component" value="Unassembled WGS sequence"/>
</dbReference>
<evidence type="ECO:0000313" key="1">
    <source>
        <dbReference type="EMBL" id="HBU52722.1"/>
    </source>
</evidence>
<protein>
    <submittedName>
        <fullName evidence="1">Uncharacterized protein</fullName>
    </submittedName>
</protein>
<name>A0A358E3J0_9ALTE</name>
<comment type="caution">
    <text evidence="1">The sequence shown here is derived from an EMBL/GenBank/DDBJ whole genome shotgun (WGS) entry which is preliminary data.</text>
</comment>
<proteinExistence type="predicted"/>
<accession>A0A358E3J0</accession>
<organism evidence="1 2">
    <name type="scientific">Alteromonas australica</name>
    <dbReference type="NCBI Taxonomy" id="589873"/>
    <lineage>
        <taxon>Bacteria</taxon>
        <taxon>Pseudomonadati</taxon>
        <taxon>Pseudomonadota</taxon>
        <taxon>Gammaproteobacteria</taxon>
        <taxon>Alteromonadales</taxon>
        <taxon>Alteromonadaceae</taxon>
        <taxon>Alteromonas/Salinimonas group</taxon>
        <taxon>Alteromonas</taxon>
    </lineage>
</organism>